<dbReference type="PANTHER" id="PTHR46656:SF3">
    <property type="entry name" value="PUTATIVE-RELATED"/>
    <property type="match status" value="1"/>
</dbReference>
<accession>A0ABV1BZE7</accession>
<dbReference type="Proteomes" id="UP001442364">
    <property type="component" value="Unassembled WGS sequence"/>
</dbReference>
<dbReference type="EMBL" id="JBBMER010000005">
    <property type="protein sequence ID" value="MEQ2379821.1"/>
    <property type="molecule type" value="Genomic_DNA"/>
</dbReference>
<dbReference type="InterPro" id="IPR001296">
    <property type="entry name" value="Glyco_trans_1"/>
</dbReference>
<dbReference type="RefSeq" id="WP_022502972.1">
    <property type="nucleotide sequence ID" value="NZ_DAWCMB010000383.1"/>
</dbReference>
<keyword evidence="3" id="KW-1185">Reference proteome</keyword>
<dbReference type="Pfam" id="PF00534">
    <property type="entry name" value="Glycos_transf_1"/>
    <property type="match status" value="1"/>
</dbReference>
<evidence type="ECO:0000313" key="3">
    <source>
        <dbReference type="Proteomes" id="UP001442364"/>
    </source>
</evidence>
<dbReference type="CDD" id="cd03801">
    <property type="entry name" value="GT4_PimA-like"/>
    <property type="match status" value="1"/>
</dbReference>
<organism evidence="2 3">
    <name type="scientific">[Lactobacillus] rogosae</name>
    <dbReference type="NCBI Taxonomy" id="706562"/>
    <lineage>
        <taxon>Bacteria</taxon>
        <taxon>Bacillati</taxon>
        <taxon>Bacillota</taxon>
        <taxon>Clostridia</taxon>
        <taxon>Lachnospirales</taxon>
        <taxon>Lachnospiraceae</taxon>
        <taxon>Lachnospira</taxon>
    </lineage>
</organism>
<evidence type="ECO:0000259" key="1">
    <source>
        <dbReference type="Pfam" id="PF00534"/>
    </source>
</evidence>
<gene>
    <name evidence="2" type="ORF">WMO14_08000</name>
</gene>
<keyword evidence="2" id="KW-0328">Glycosyltransferase</keyword>
<proteinExistence type="predicted"/>
<protein>
    <submittedName>
        <fullName evidence="2">Glycosyltransferase family 4 protein</fullName>
        <ecNumber evidence="2">2.4.-.-</ecNumber>
    </submittedName>
</protein>
<feature type="domain" description="Glycosyl transferase family 1" evidence="1">
    <location>
        <begin position="221"/>
        <end position="348"/>
    </location>
</feature>
<dbReference type="Gene3D" id="3.40.50.2000">
    <property type="entry name" value="Glycogen Phosphorylase B"/>
    <property type="match status" value="1"/>
</dbReference>
<comment type="caution">
    <text evidence="2">The sequence shown here is derived from an EMBL/GenBank/DDBJ whole genome shotgun (WGS) entry which is preliminary data.</text>
</comment>
<evidence type="ECO:0000313" key="2">
    <source>
        <dbReference type="EMBL" id="MEQ2379821.1"/>
    </source>
</evidence>
<name>A0ABV1BZE7_9FIRM</name>
<dbReference type="PANTHER" id="PTHR46656">
    <property type="entry name" value="PUTATIVE-RELATED"/>
    <property type="match status" value="1"/>
</dbReference>
<dbReference type="EC" id="2.4.-.-" evidence="2"/>
<sequence>MALSKLFLNAGEALRPVLVKVLPMKLLSKLKAGIINNATEKLSADTIEKYVPGRYKEGANIIGNIKGDNGLGQSARIMCSLLDENNEPHVIRDFFVPPGGSRTNDMYDSRLTTQLPYDVNIIHVNASEFMVAYLSLGKDVWDYRYNIGYWAWELETFPEEWLPAFKLVDEVWTPSDFVTNTLKKYTDKPVVTVPHCIEPVASAQYGRKHFNLPEDKFLFLIMFNSGSVMERKNPLAAIKAFKQAFLKDEATKNKYKDVGLVIKISESELSADDEKIISSIVDKEDNIYFMCGQINKTEVNSLLKDVDVYVSLHRSEGFGLVMAEAMYLGTPVIATAWSGNTEFMNDHTACMVGYDMIELDKDYDVFKKGNVWADAHIDEAADYMVRLYEDKEYYNTKVVNGQAYAREHLAYKRSADIVSERLRQIHSKS</sequence>
<reference evidence="2 3" key="1">
    <citation type="submission" date="2024-03" db="EMBL/GenBank/DDBJ databases">
        <title>Human intestinal bacterial collection.</title>
        <authorList>
            <person name="Pauvert C."/>
            <person name="Hitch T.C.A."/>
            <person name="Clavel T."/>
        </authorList>
    </citation>
    <scope>NUCLEOTIDE SEQUENCE [LARGE SCALE GENOMIC DNA]</scope>
    <source>
        <strain evidence="2 3">CLA-AA-H255</strain>
    </source>
</reference>
<keyword evidence="2" id="KW-0808">Transferase</keyword>
<dbReference type="GO" id="GO:0016757">
    <property type="term" value="F:glycosyltransferase activity"/>
    <property type="evidence" value="ECO:0007669"/>
    <property type="project" value="UniProtKB-KW"/>
</dbReference>
<dbReference type="SUPFAM" id="SSF53756">
    <property type="entry name" value="UDP-Glycosyltransferase/glycogen phosphorylase"/>
    <property type="match status" value="1"/>
</dbReference>